<dbReference type="PANTHER" id="PTHR46336:SF3">
    <property type="entry name" value="BTB_POZ DOMAIN-CONTAINING PROTEIN POB1"/>
    <property type="match status" value="1"/>
</dbReference>
<keyword evidence="4" id="KW-1185">Reference proteome</keyword>
<dbReference type="AlphaFoldDB" id="X6NDQ7"/>
<feature type="region of interest" description="Disordered" evidence="1">
    <location>
        <begin position="29"/>
        <end position="57"/>
    </location>
</feature>
<dbReference type="Gene3D" id="1.25.40.420">
    <property type="match status" value="1"/>
</dbReference>
<dbReference type="EMBL" id="ASPP01009419">
    <property type="protein sequence ID" value="ETO24136.1"/>
    <property type="molecule type" value="Genomic_DNA"/>
</dbReference>
<sequence>MDTNFSFAFQSQIFSDRVLILRDSSSTEEQAEATSQVNVPHTENGTEESKGLDDDLTTSVSTQGKEKLIPVNSIILAKGSHFFRALLTSEFQEKSSKEIVIEQPKQVVNVCMYIYERKGCITTTKKNEKEMGNLRREIQSPHAVTAAIQELKQVPLTPRICDMFLALPPSITHLSVFQELFERVETFLVSRFHKVEEDWDSEEFLNLSLPSLRLLLQSNEIVCLCENSVWAMCVQWINYEEKSKAKTTSGQRSMSYLYDLIRFGQMTSYYLLDVVIPPHYKEFFLSQLTQQSQSASSITYPFSPPSSTSIAKHEQKKDDPNTTSVLPPCFNSLYDFQSTQCESSSLPQQQVSSVENENKEQAKHDNRNKDNENNRYHDNENEDDHDDPNAETPENDEDTNESADAGFPGLFVIEPSAQERLERKIYVNRYTTANSKYPWSNYKSTFRNGQNDAKSGFDLNSGQYLSHKQLCLKCELACRRPVSICFLQRQTTGVMMEESVINSSNNKSSFSIVSSFVAGSTMMSHHNSSDASSLSANHIDNNGDSHNNSGNNHNNNSGNTVKSDGHNTDHWNGRTGSSNHIANSIGSFFRKSSHTNNRPLSFPWASSLSNSSSSHTNYVRTFAWDVPVTAVLALEMAQCYDSPPFISNGYWFDLFIKRDHYPFQSQRLASLISFVMQYCITYFFFFPCVESSTAQVFGTTPTLAMITETIIQIRWLHGIGILFSNNSNVKQQKDNRSCLGLYLEMLPNKSNLRMPFHLPKVTWSIYCRSHVDNGSYRYLRSAEKSFHSEMKPGFGFGHPNLFGVTWDQICEDTFDYCVNGLITSINTLDYNFIFQRRFVNSCTTSLLQNKIEKKVLHENS</sequence>
<accession>X6NDQ7</accession>
<feature type="compositionally biased region" description="Low complexity" evidence="1">
    <location>
        <begin position="527"/>
        <end position="559"/>
    </location>
</feature>
<dbReference type="InterPro" id="IPR011333">
    <property type="entry name" value="SKP1/BTB/POZ_sf"/>
</dbReference>
<evidence type="ECO:0000256" key="1">
    <source>
        <dbReference type="SAM" id="MobiDB-lite"/>
    </source>
</evidence>
<feature type="region of interest" description="Disordered" evidence="1">
    <location>
        <begin position="341"/>
        <end position="407"/>
    </location>
</feature>
<dbReference type="Pfam" id="PF00651">
    <property type="entry name" value="BTB"/>
    <property type="match status" value="1"/>
</dbReference>
<feature type="region of interest" description="Disordered" evidence="1">
    <location>
        <begin position="527"/>
        <end position="576"/>
    </location>
</feature>
<feature type="compositionally biased region" description="Basic and acidic residues" evidence="1">
    <location>
        <begin position="356"/>
        <end position="379"/>
    </location>
</feature>
<name>X6NDQ7_RETFI</name>
<dbReference type="InterPro" id="IPR011705">
    <property type="entry name" value="BACK"/>
</dbReference>
<comment type="caution">
    <text evidence="3">The sequence shown here is derived from an EMBL/GenBank/DDBJ whole genome shotgun (WGS) entry which is preliminary data.</text>
</comment>
<feature type="region of interest" description="Disordered" evidence="1">
    <location>
        <begin position="296"/>
        <end position="324"/>
    </location>
</feature>
<dbReference type="Gene3D" id="3.30.710.10">
    <property type="entry name" value="Potassium Channel Kv1.1, Chain A"/>
    <property type="match status" value="1"/>
</dbReference>
<feature type="compositionally biased region" description="Basic and acidic residues" evidence="1">
    <location>
        <begin position="311"/>
        <end position="320"/>
    </location>
</feature>
<dbReference type="SMART" id="SM00875">
    <property type="entry name" value="BACK"/>
    <property type="match status" value="1"/>
</dbReference>
<protein>
    <recommendedName>
        <fullName evidence="2">BTB domain-containing protein</fullName>
    </recommendedName>
</protein>
<feature type="compositionally biased region" description="Basic and acidic residues" evidence="1">
    <location>
        <begin position="563"/>
        <end position="572"/>
    </location>
</feature>
<proteinExistence type="predicted"/>
<reference evidence="3 4" key="1">
    <citation type="journal article" date="2013" name="Curr. Biol.">
        <title>The Genome of the Foraminiferan Reticulomyxa filosa.</title>
        <authorList>
            <person name="Glockner G."/>
            <person name="Hulsmann N."/>
            <person name="Schleicher M."/>
            <person name="Noegel A.A."/>
            <person name="Eichinger L."/>
            <person name="Gallinger C."/>
            <person name="Pawlowski J."/>
            <person name="Sierra R."/>
            <person name="Euteneuer U."/>
            <person name="Pillet L."/>
            <person name="Moustafa A."/>
            <person name="Platzer M."/>
            <person name="Groth M."/>
            <person name="Szafranski K."/>
            <person name="Schliwa M."/>
        </authorList>
    </citation>
    <scope>NUCLEOTIDE SEQUENCE [LARGE SCALE GENOMIC DNA]</scope>
</reference>
<dbReference type="Pfam" id="PF07707">
    <property type="entry name" value="BACK"/>
    <property type="match status" value="1"/>
</dbReference>
<evidence type="ECO:0000259" key="2">
    <source>
        <dbReference type="PROSITE" id="PS50097"/>
    </source>
</evidence>
<dbReference type="InterPro" id="IPR000210">
    <property type="entry name" value="BTB/POZ_dom"/>
</dbReference>
<gene>
    <name evidence="3" type="ORF">RFI_13020</name>
</gene>
<feature type="domain" description="BTB" evidence="2">
    <location>
        <begin position="54"/>
        <end position="123"/>
    </location>
</feature>
<evidence type="ECO:0000313" key="3">
    <source>
        <dbReference type="EMBL" id="ETO24136.1"/>
    </source>
</evidence>
<dbReference type="PROSITE" id="PS50097">
    <property type="entry name" value="BTB"/>
    <property type="match status" value="1"/>
</dbReference>
<dbReference type="PANTHER" id="PTHR46336">
    <property type="entry name" value="OS02G0260700 PROTEIN"/>
    <property type="match status" value="1"/>
</dbReference>
<organism evidence="3 4">
    <name type="scientific">Reticulomyxa filosa</name>
    <dbReference type="NCBI Taxonomy" id="46433"/>
    <lineage>
        <taxon>Eukaryota</taxon>
        <taxon>Sar</taxon>
        <taxon>Rhizaria</taxon>
        <taxon>Retaria</taxon>
        <taxon>Foraminifera</taxon>
        <taxon>Monothalamids</taxon>
        <taxon>Reticulomyxidae</taxon>
        <taxon>Reticulomyxa</taxon>
    </lineage>
</organism>
<dbReference type="CDD" id="cd18186">
    <property type="entry name" value="BTB_POZ_ZBTB_KLHL-like"/>
    <property type="match status" value="1"/>
</dbReference>
<dbReference type="InterPro" id="IPR045890">
    <property type="entry name" value="POB1-like"/>
</dbReference>
<feature type="compositionally biased region" description="Low complexity" evidence="1">
    <location>
        <begin position="343"/>
        <end position="354"/>
    </location>
</feature>
<dbReference type="Proteomes" id="UP000023152">
    <property type="component" value="Unassembled WGS sequence"/>
</dbReference>
<evidence type="ECO:0000313" key="4">
    <source>
        <dbReference type="Proteomes" id="UP000023152"/>
    </source>
</evidence>